<dbReference type="PANTHER" id="PTHR34219:SF1">
    <property type="entry name" value="PEPSY DOMAIN-CONTAINING PROTEIN"/>
    <property type="match status" value="1"/>
</dbReference>
<dbReference type="AlphaFoldDB" id="A0A518RC76"/>
<dbReference type="PANTHER" id="PTHR34219">
    <property type="entry name" value="IRON-REGULATED INNER MEMBRANE PROTEIN-RELATED"/>
    <property type="match status" value="1"/>
</dbReference>
<dbReference type="KEGG" id="ssua:FPZ54_02760"/>
<keyword evidence="1" id="KW-0812">Transmembrane</keyword>
<dbReference type="EMBL" id="CP042239">
    <property type="protein sequence ID" value="QDX25049.1"/>
    <property type="molecule type" value="Genomic_DNA"/>
</dbReference>
<gene>
    <name evidence="2" type="ORF">FPZ54_02760</name>
</gene>
<evidence type="ECO:0000313" key="2">
    <source>
        <dbReference type="EMBL" id="QDX25049.1"/>
    </source>
</evidence>
<feature type="transmembrane region" description="Helical" evidence="1">
    <location>
        <begin position="417"/>
        <end position="442"/>
    </location>
</feature>
<proteinExistence type="predicted"/>
<protein>
    <submittedName>
        <fullName evidence="2">PepSY domain-containing protein</fullName>
    </submittedName>
</protein>
<sequence length="461" mass="50273">MTEGEPMVRRDTAGSLYRTVWRWHFYAGLFVLPFILILSVTGSIYLFKPQIDRWEERTYRGLSLDGAVTPDQQLGAVLTTYPTGRFNSYRVPEAPGDAAMIELIFFDGAKLDIFVSPQGKLLGGRDPASKLTETIANIHGSLLLGKWGDWLVELAASWTIVLILTGLYLWWPRPLRAAGTLYPRLNLRGRPLLRDIHRVTGFWIAGLVLVMLASGLPWAGAWGSGFRWVRSELGLVNGPQSWKVGADGKQAPPAVEAVHDHSAMDTATPSSMAGSALPAGLPLAAFVAKAREQEMPPPVVVVPPHAIQRFGPPTGKDWTVKSETQNRWLARQVTFDAETGAETARRGFADQHVVDRIVNTGVAWHEGQLFGLANQIIGVITALGLIAVSILGAVMWFKRRPAGAFGAPPTGRAPGLGMMTLILVLGLLLPLFGVSLLALLFLDRAGAYLRHRFRQLGDSLA</sequence>
<feature type="transmembrane region" description="Helical" evidence="1">
    <location>
        <begin position="25"/>
        <end position="47"/>
    </location>
</feature>
<evidence type="ECO:0000313" key="3">
    <source>
        <dbReference type="Proteomes" id="UP000318055"/>
    </source>
</evidence>
<feature type="transmembrane region" description="Helical" evidence="1">
    <location>
        <begin position="150"/>
        <end position="171"/>
    </location>
</feature>
<organism evidence="2 3">
    <name type="scientific">Sphingomonas suaedae</name>
    <dbReference type="NCBI Taxonomy" id="2599297"/>
    <lineage>
        <taxon>Bacteria</taxon>
        <taxon>Pseudomonadati</taxon>
        <taxon>Pseudomonadota</taxon>
        <taxon>Alphaproteobacteria</taxon>
        <taxon>Sphingomonadales</taxon>
        <taxon>Sphingomonadaceae</taxon>
        <taxon>Sphingomonas</taxon>
    </lineage>
</organism>
<keyword evidence="1" id="KW-0472">Membrane</keyword>
<dbReference type="Proteomes" id="UP000318055">
    <property type="component" value="Chromosome"/>
</dbReference>
<keyword evidence="1" id="KW-1133">Transmembrane helix</keyword>
<reference evidence="2 3" key="1">
    <citation type="submission" date="2019-07" db="EMBL/GenBank/DDBJ databases">
        <title>Sphingomonas alkalisoli sp. nov., isolated from rhizosphere soil of Suaedae salsa.</title>
        <authorList>
            <person name="Zhang H."/>
            <person name="Xu L."/>
            <person name="Zhang J.-X."/>
            <person name="Sun J.-Q."/>
        </authorList>
    </citation>
    <scope>NUCLEOTIDE SEQUENCE [LARGE SCALE GENOMIC DNA]</scope>
    <source>
        <strain evidence="2 3">XS-10</strain>
    </source>
</reference>
<keyword evidence="3" id="KW-1185">Reference proteome</keyword>
<feature type="transmembrane region" description="Helical" evidence="1">
    <location>
        <begin position="201"/>
        <end position="221"/>
    </location>
</feature>
<name>A0A518RC76_9SPHN</name>
<evidence type="ECO:0000256" key="1">
    <source>
        <dbReference type="SAM" id="Phobius"/>
    </source>
</evidence>
<dbReference type="Pfam" id="PF03929">
    <property type="entry name" value="PepSY_TM"/>
    <property type="match status" value="1"/>
</dbReference>
<feature type="transmembrane region" description="Helical" evidence="1">
    <location>
        <begin position="376"/>
        <end position="397"/>
    </location>
</feature>
<accession>A0A518RC76</accession>
<dbReference type="InterPro" id="IPR005625">
    <property type="entry name" value="PepSY-ass_TM"/>
</dbReference>
<dbReference type="OrthoDB" id="9791166at2"/>